<dbReference type="PROSITE" id="PS00028">
    <property type="entry name" value="ZINC_FINGER_C2H2_1"/>
    <property type="match status" value="2"/>
</dbReference>
<dbReference type="InterPro" id="IPR002562">
    <property type="entry name" value="3'-5'_exonuclease_dom"/>
</dbReference>
<dbReference type="SMART" id="SM00355">
    <property type="entry name" value="ZnF_C2H2"/>
    <property type="match status" value="4"/>
</dbReference>
<evidence type="ECO:0000259" key="4">
    <source>
        <dbReference type="PROSITE" id="PS50157"/>
    </source>
</evidence>
<dbReference type="Pfam" id="PF01612">
    <property type="entry name" value="DNA_pol_A_exo1"/>
    <property type="match status" value="1"/>
</dbReference>
<dbReference type="PANTHER" id="PTHR13620:SF104">
    <property type="entry name" value="EXONUCLEASE 3'-5' DOMAIN-CONTAINING PROTEIN 2"/>
    <property type="match status" value="1"/>
</dbReference>
<dbReference type="InterPro" id="IPR051132">
    <property type="entry name" value="3-5_Exonuclease_domain"/>
</dbReference>
<organism evidence="5 6">
    <name type="scientific">Tritrichomonas musculus</name>
    <dbReference type="NCBI Taxonomy" id="1915356"/>
    <lineage>
        <taxon>Eukaryota</taxon>
        <taxon>Metamonada</taxon>
        <taxon>Parabasalia</taxon>
        <taxon>Tritrichomonadida</taxon>
        <taxon>Tritrichomonadidae</taxon>
        <taxon>Tritrichomonas</taxon>
    </lineage>
</organism>
<dbReference type="InterPro" id="IPR036397">
    <property type="entry name" value="RNaseH_sf"/>
</dbReference>
<sequence>MQFPEIHFGGNNPKLHTYNKYYWQPGETRLVEFYPNINTPVTLLYSSDPSLYDKLATLIDGEPISIDLEWAQPYSHSPHPIELFQFSSSKGTIIVATDRNLGFDQIGKFLHASSFFGKGMSSDKKKLRLCCGEDFDFIEDIETARLLPNDLPLNFEALCLQFLGHGTAQFKDHKVQRSDWSLRPLTILQILYGGHDSYAMLKVYHKIIEKYGKEIKPYVKKKTEKAKKAAKKKSTGDVKKYRECHFFDIDDYFNKKHVTINYDIKSDNWFDEKPASLKDLLFKYETNKGAPVKDEDSCFIEYSNEVLSFLLPTKTKEKKVQVLEKICLTADLFLLGIIHQLNDGTFSCQTCDKHLYDPVALIQHADSRHCKESSPDHNLDSKDVLLHYLTALNQVKCPFKTVFDRSELQNMTIKEAESDDELQDEEEESEISKIYTNIIKPRTYQESDGIKCLICKKDFDSVESLKYHCWLEHYDIFVKLVTGKELEKHKGEDEKELHQFALFCINQLHMATVAHDNLVIRCGLCKFCISQPSKFFMHAFFKHQEFAIVNKAQYNKWPIRYNVFTDSMIKQVKYVPEVLDFNELAECHIYDKKENKCLDCNVSFKNDQERADHYVEHHLIYFPLELPPLE</sequence>
<evidence type="ECO:0000256" key="3">
    <source>
        <dbReference type="PROSITE-ProRule" id="PRU00042"/>
    </source>
</evidence>
<keyword evidence="3" id="KW-0862">Zinc</keyword>
<dbReference type="Proteomes" id="UP001470230">
    <property type="component" value="Unassembled WGS sequence"/>
</dbReference>
<comment type="caution">
    <text evidence="5">The sequence shown here is derived from an EMBL/GenBank/DDBJ whole genome shotgun (WGS) entry which is preliminary data.</text>
</comment>
<feature type="domain" description="C2H2-type" evidence="4">
    <location>
        <begin position="346"/>
        <end position="374"/>
    </location>
</feature>
<name>A0ABR2IBY6_9EUKA</name>
<proteinExistence type="predicted"/>
<accession>A0ABR2IBY6</accession>
<dbReference type="InterPro" id="IPR012337">
    <property type="entry name" value="RNaseH-like_sf"/>
</dbReference>
<reference evidence="5 6" key="1">
    <citation type="submission" date="2024-04" db="EMBL/GenBank/DDBJ databases">
        <title>Tritrichomonas musculus Genome.</title>
        <authorList>
            <person name="Alves-Ferreira E."/>
            <person name="Grigg M."/>
            <person name="Lorenzi H."/>
            <person name="Galac M."/>
        </authorList>
    </citation>
    <scope>NUCLEOTIDE SEQUENCE [LARGE SCALE GENOMIC DNA]</scope>
    <source>
        <strain evidence="5 6">EAF2021</strain>
    </source>
</reference>
<keyword evidence="6" id="KW-1185">Reference proteome</keyword>
<keyword evidence="1" id="KW-0540">Nuclease</keyword>
<dbReference type="Gene3D" id="3.30.420.10">
    <property type="entry name" value="Ribonuclease H-like superfamily/Ribonuclease H"/>
    <property type="match status" value="1"/>
</dbReference>
<protein>
    <recommendedName>
        <fullName evidence="4">C2H2-type domain-containing protein</fullName>
    </recommendedName>
</protein>
<dbReference type="InterPro" id="IPR013087">
    <property type="entry name" value="Znf_C2H2_type"/>
</dbReference>
<keyword evidence="2" id="KW-0378">Hydrolase</keyword>
<keyword evidence="3" id="KW-0479">Metal-binding</keyword>
<evidence type="ECO:0000313" key="5">
    <source>
        <dbReference type="EMBL" id="KAK8860543.1"/>
    </source>
</evidence>
<evidence type="ECO:0000256" key="1">
    <source>
        <dbReference type="ARBA" id="ARBA00022722"/>
    </source>
</evidence>
<evidence type="ECO:0000256" key="2">
    <source>
        <dbReference type="ARBA" id="ARBA00022801"/>
    </source>
</evidence>
<dbReference type="PROSITE" id="PS50157">
    <property type="entry name" value="ZINC_FINGER_C2H2_2"/>
    <property type="match status" value="1"/>
</dbReference>
<evidence type="ECO:0000313" key="6">
    <source>
        <dbReference type="Proteomes" id="UP001470230"/>
    </source>
</evidence>
<gene>
    <name evidence="5" type="ORF">M9Y10_012208</name>
</gene>
<dbReference type="PANTHER" id="PTHR13620">
    <property type="entry name" value="3-5 EXONUCLEASE"/>
    <property type="match status" value="1"/>
</dbReference>
<keyword evidence="3" id="KW-0863">Zinc-finger</keyword>
<dbReference type="EMBL" id="JAPFFF010000018">
    <property type="protein sequence ID" value="KAK8860543.1"/>
    <property type="molecule type" value="Genomic_DNA"/>
</dbReference>
<dbReference type="SUPFAM" id="SSF53098">
    <property type="entry name" value="Ribonuclease H-like"/>
    <property type="match status" value="1"/>
</dbReference>